<evidence type="ECO:0000256" key="1">
    <source>
        <dbReference type="ARBA" id="ARBA00008553"/>
    </source>
</evidence>
<feature type="domain" description="Large ribosomal subunit protein uL5 C-terminal" evidence="8">
    <location>
        <begin position="68"/>
        <end position="161"/>
    </location>
</feature>
<dbReference type="Gene3D" id="3.30.1440.10">
    <property type="match status" value="1"/>
</dbReference>
<evidence type="ECO:0000313" key="10">
    <source>
        <dbReference type="Proteomes" id="UP000547674"/>
    </source>
</evidence>
<keyword evidence="2 5" id="KW-0689">Ribosomal protein</keyword>
<dbReference type="GO" id="GO:1990904">
    <property type="term" value="C:ribonucleoprotein complex"/>
    <property type="evidence" value="ECO:0007669"/>
    <property type="project" value="UniProtKB-KW"/>
</dbReference>
<feature type="domain" description="Large ribosomal subunit protein uL5 N-terminal" evidence="7">
    <location>
        <begin position="8"/>
        <end position="64"/>
    </location>
</feature>
<keyword evidence="5" id="KW-0820">tRNA-binding</keyword>
<comment type="caution">
    <text evidence="9">The sequence shown here is derived from an EMBL/GenBank/DDBJ whole genome shotgun (WGS) entry which is preliminary data.</text>
</comment>
<gene>
    <name evidence="5 9" type="primary">rplE</name>
    <name evidence="9" type="ORF">HKN21_00120</name>
</gene>
<keyword evidence="5" id="KW-0694">RNA-binding</keyword>
<keyword evidence="3 5" id="KW-0687">Ribonucleoprotein</keyword>
<dbReference type="PANTHER" id="PTHR11994">
    <property type="entry name" value="60S RIBOSOMAL PROTEIN L11-RELATED"/>
    <property type="match status" value="1"/>
</dbReference>
<evidence type="ECO:0000259" key="8">
    <source>
        <dbReference type="Pfam" id="PF00673"/>
    </source>
</evidence>
<sequence>MKRFNYINPMQAPKFEKIVLNMGIGEATQNAKLIDGAVNELSLIAGQKPSVRRAKKSIANFKLREGVPIGVAVTLRGRRMWEFYDRFVSVAIPRIRDFRGFSNKSFDGRGNYNVGITEQIIFSEIDYDKVDKIRGLNVTIVTSAKTDEEALELLKLMKFPFRNPSSGQGMAQV</sequence>
<evidence type="ECO:0000256" key="3">
    <source>
        <dbReference type="ARBA" id="ARBA00023274"/>
    </source>
</evidence>
<dbReference type="HAMAP" id="MF_01333_B">
    <property type="entry name" value="Ribosomal_uL5_B"/>
    <property type="match status" value="1"/>
</dbReference>
<dbReference type="Pfam" id="PF00673">
    <property type="entry name" value="Ribosomal_L5_C"/>
    <property type="match status" value="1"/>
</dbReference>
<dbReference type="GO" id="GO:0006412">
    <property type="term" value="P:translation"/>
    <property type="evidence" value="ECO:0007669"/>
    <property type="project" value="UniProtKB-UniRule"/>
</dbReference>
<comment type="similarity">
    <text evidence="1 5 6">Belongs to the universal ribosomal protein uL5 family.</text>
</comment>
<dbReference type="SUPFAM" id="SSF55282">
    <property type="entry name" value="RL5-like"/>
    <property type="match status" value="1"/>
</dbReference>
<dbReference type="GO" id="GO:0000049">
    <property type="term" value="F:tRNA binding"/>
    <property type="evidence" value="ECO:0007669"/>
    <property type="project" value="UniProtKB-UniRule"/>
</dbReference>
<dbReference type="GO" id="GO:0005840">
    <property type="term" value="C:ribosome"/>
    <property type="evidence" value="ECO:0007669"/>
    <property type="project" value="UniProtKB-KW"/>
</dbReference>
<dbReference type="Pfam" id="PF00281">
    <property type="entry name" value="Ribosomal_L5"/>
    <property type="match status" value="1"/>
</dbReference>
<proteinExistence type="inferred from homology"/>
<evidence type="ECO:0000256" key="5">
    <source>
        <dbReference type="HAMAP-Rule" id="MF_01333"/>
    </source>
</evidence>
<dbReference type="InterPro" id="IPR022803">
    <property type="entry name" value="Ribosomal_uL5_dom_sf"/>
</dbReference>
<dbReference type="FunFam" id="3.30.1440.10:FF:000001">
    <property type="entry name" value="50S ribosomal protein L5"/>
    <property type="match status" value="1"/>
</dbReference>
<name>A0A7Y2H0Y9_UNCEI</name>
<evidence type="ECO:0000259" key="7">
    <source>
        <dbReference type="Pfam" id="PF00281"/>
    </source>
</evidence>
<dbReference type="Proteomes" id="UP000547674">
    <property type="component" value="Unassembled WGS sequence"/>
</dbReference>
<dbReference type="NCBIfam" id="NF000585">
    <property type="entry name" value="PRK00010.1"/>
    <property type="match status" value="1"/>
</dbReference>
<dbReference type="InterPro" id="IPR002132">
    <property type="entry name" value="Ribosomal_uL5"/>
</dbReference>
<dbReference type="InterPro" id="IPR020930">
    <property type="entry name" value="Ribosomal_uL5_bac-type"/>
</dbReference>
<protein>
    <recommendedName>
        <fullName evidence="4 5">Large ribosomal subunit protein uL5</fullName>
    </recommendedName>
</protein>
<dbReference type="InterPro" id="IPR031310">
    <property type="entry name" value="Ribosomal_uL5_N"/>
</dbReference>
<dbReference type="GO" id="GO:0019843">
    <property type="term" value="F:rRNA binding"/>
    <property type="evidence" value="ECO:0007669"/>
    <property type="project" value="UniProtKB-UniRule"/>
</dbReference>
<evidence type="ECO:0000256" key="4">
    <source>
        <dbReference type="ARBA" id="ARBA00035245"/>
    </source>
</evidence>
<dbReference type="AlphaFoldDB" id="A0A7Y2H0Y9"/>
<dbReference type="InterPro" id="IPR031309">
    <property type="entry name" value="Ribosomal_uL5_C"/>
</dbReference>
<organism evidence="9 10">
    <name type="scientific">Eiseniibacteriota bacterium</name>
    <dbReference type="NCBI Taxonomy" id="2212470"/>
    <lineage>
        <taxon>Bacteria</taxon>
        <taxon>Candidatus Eiseniibacteriota</taxon>
    </lineage>
</organism>
<comment type="function">
    <text evidence="5">This is 1 of the proteins that bind and probably mediate the attachment of the 5S RNA into the large ribosomal subunit, where it forms part of the central protuberance. In the 70S ribosome it contacts protein S13 of the 30S subunit (bridge B1b), connecting the 2 subunits; this bridge is implicated in subunit movement. Contacts the P site tRNA; the 5S rRNA and some of its associated proteins might help stabilize positioning of ribosome-bound tRNAs.</text>
</comment>
<keyword evidence="5" id="KW-0699">rRNA-binding</keyword>
<evidence type="ECO:0000256" key="2">
    <source>
        <dbReference type="ARBA" id="ARBA00022980"/>
    </source>
</evidence>
<comment type="subunit">
    <text evidence="5">Part of the 50S ribosomal subunit; part of the 5S rRNA/L5/L18/L25 subcomplex. Contacts the 5S rRNA and the P site tRNA. Forms a bridge to the 30S subunit in the 70S ribosome.</text>
</comment>
<evidence type="ECO:0000256" key="6">
    <source>
        <dbReference type="RuleBase" id="RU003930"/>
    </source>
</evidence>
<dbReference type="PIRSF" id="PIRSF002161">
    <property type="entry name" value="Ribosomal_L5"/>
    <property type="match status" value="1"/>
</dbReference>
<dbReference type="EMBL" id="JABDJR010000003">
    <property type="protein sequence ID" value="NNF05138.1"/>
    <property type="molecule type" value="Genomic_DNA"/>
</dbReference>
<accession>A0A7Y2H0Y9</accession>
<reference evidence="9 10" key="1">
    <citation type="submission" date="2020-03" db="EMBL/GenBank/DDBJ databases">
        <title>Metabolic flexibility allows generalist bacteria to become dominant in a frequently disturbed ecosystem.</title>
        <authorList>
            <person name="Chen Y.-J."/>
            <person name="Leung P.M."/>
            <person name="Bay S.K."/>
            <person name="Hugenholtz P."/>
            <person name="Kessler A.J."/>
            <person name="Shelley G."/>
            <person name="Waite D.W."/>
            <person name="Cook P.L."/>
            <person name="Greening C."/>
        </authorList>
    </citation>
    <scope>NUCLEOTIDE SEQUENCE [LARGE SCALE GENOMIC DNA]</scope>
    <source>
        <strain evidence="9">SS_bin_28</strain>
    </source>
</reference>
<dbReference type="GO" id="GO:0003735">
    <property type="term" value="F:structural constituent of ribosome"/>
    <property type="evidence" value="ECO:0007669"/>
    <property type="project" value="InterPro"/>
</dbReference>
<evidence type="ECO:0000313" key="9">
    <source>
        <dbReference type="EMBL" id="NNF05138.1"/>
    </source>
</evidence>